<dbReference type="PANTHER" id="PTHR47928:SF207">
    <property type="entry name" value="PENTATRICOPEPTIDE REPEAT-CONTAINING PROTEIN"/>
    <property type="match status" value="1"/>
</dbReference>
<reference evidence="3 4" key="1">
    <citation type="submission" date="2023-12" db="EMBL/GenBank/DDBJ databases">
        <title>A high-quality genome assembly for Dillenia turbinata (Dilleniales).</title>
        <authorList>
            <person name="Chanderbali A."/>
        </authorList>
    </citation>
    <scope>NUCLEOTIDE SEQUENCE [LARGE SCALE GENOMIC DNA]</scope>
    <source>
        <strain evidence="3">LSX21</strain>
        <tissue evidence="3">Leaf</tissue>
    </source>
</reference>
<dbReference type="Proteomes" id="UP001370490">
    <property type="component" value="Unassembled WGS sequence"/>
</dbReference>
<dbReference type="Pfam" id="PF13041">
    <property type="entry name" value="PPR_2"/>
    <property type="match status" value="1"/>
</dbReference>
<evidence type="ECO:0000313" key="4">
    <source>
        <dbReference type="Proteomes" id="UP001370490"/>
    </source>
</evidence>
<dbReference type="PANTHER" id="PTHR47928">
    <property type="entry name" value="REPEAT-CONTAINING PROTEIN, PUTATIVE-RELATED"/>
    <property type="match status" value="1"/>
</dbReference>
<dbReference type="EMBL" id="JBAMMX010000013">
    <property type="protein sequence ID" value="KAK6929190.1"/>
    <property type="molecule type" value="Genomic_DNA"/>
</dbReference>
<keyword evidence="1" id="KW-0677">Repeat</keyword>
<dbReference type="AlphaFoldDB" id="A0AAN8ZBL8"/>
<evidence type="ECO:0000256" key="1">
    <source>
        <dbReference type="ARBA" id="ARBA00022737"/>
    </source>
</evidence>
<organism evidence="3 4">
    <name type="scientific">Dillenia turbinata</name>
    <dbReference type="NCBI Taxonomy" id="194707"/>
    <lineage>
        <taxon>Eukaryota</taxon>
        <taxon>Viridiplantae</taxon>
        <taxon>Streptophyta</taxon>
        <taxon>Embryophyta</taxon>
        <taxon>Tracheophyta</taxon>
        <taxon>Spermatophyta</taxon>
        <taxon>Magnoliopsida</taxon>
        <taxon>eudicotyledons</taxon>
        <taxon>Gunneridae</taxon>
        <taxon>Pentapetalae</taxon>
        <taxon>Dilleniales</taxon>
        <taxon>Dilleniaceae</taxon>
        <taxon>Dillenia</taxon>
    </lineage>
</organism>
<feature type="repeat" description="PPR" evidence="2">
    <location>
        <begin position="270"/>
        <end position="304"/>
    </location>
</feature>
<sequence>KLLVFKPIEDKVDALHHTMLKGSAGDNSVLRWGKLIHAQLILNGFSSNLFAMTGVGYIEYLRIGKSIHAYVLGAGFESLVNISTALVDMHFKCGVVGIARLIFDRMSDRNVVSWNSMINCYLHSGDAEEAILVIQMLIKVSKPTNVTVMGALRACADLGDLQPGMLVHKLVDDFNLSSDISVTNSMTSMYWKCKKVDTAAAIFKNLKVNMLVSWNAQNEPVNGALNYFCEMQWQNIKPDSFSLVTLVDVYAKCGAVHTARKLFDMIIVRHLETWNAMINGYGTHGLECAALELFRKMQKGAMRPNDATFVCTLCLQLTQGAQVGRTMEKKGLQKTPSLMELRNEFHTFYSWSTSHPQSKKICASLETMGDKIKAAGYVAELCSVFMM</sequence>
<evidence type="ECO:0000313" key="3">
    <source>
        <dbReference type="EMBL" id="KAK6929190.1"/>
    </source>
</evidence>
<name>A0AAN8ZBL8_9MAGN</name>
<dbReference type="FunFam" id="1.25.40.10:FF:000285">
    <property type="entry name" value="Pentatricopeptide repeat-containing protein, chloroplastic"/>
    <property type="match status" value="1"/>
</dbReference>
<dbReference type="PROSITE" id="PS51375">
    <property type="entry name" value="PPR"/>
    <property type="match status" value="2"/>
</dbReference>
<dbReference type="Pfam" id="PF01535">
    <property type="entry name" value="PPR"/>
    <property type="match status" value="2"/>
</dbReference>
<proteinExistence type="predicted"/>
<comment type="caution">
    <text evidence="3">The sequence shown here is derived from an EMBL/GenBank/DDBJ whole genome shotgun (WGS) entry which is preliminary data.</text>
</comment>
<accession>A0AAN8ZBL8</accession>
<dbReference type="InterPro" id="IPR002885">
    <property type="entry name" value="PPR_rpt"/>
</dbReference>
<gene>
    <name evidence="3" type="ORF">RJ641_005395</name>
</gene>
<keyword evidence="4" id="KW-1185">Reference proteome</keyword>
<dbReference type="Gene3D" id="1.25.40.10">
    <property type="entry name" value="Tetratricopeptide repeat domain"/>
    <property type="match status" value="2"/>
</dbReference>
<feature type="repeat" description="PPR" evidence="2">
    <location>
        <begin position="110"/>
        <end position="144"/>
    </location>
</feature>
<dbReference type="InterPro" id="IPR011990">
    <property type="entry name" value="TPR-like_helical_dom_sf"/>
</dbReference>
<protein>
    <submittedName>
        <fullName evidence="3">Pentatricopeptide repeat</fullName>
    </submittedName>
</protein>
<feature type="non-terminal residue" evidence="3">
    <location>
        <position position="1"/>
    </location>
</feature>
<dbReference type="InterPro" id="IPR050421">
    <property type="entry name" value="PPR"/>
</dbReference>
<dbReference type="NCBIfam" id="TIGR00756">
    <property type="entry name" value="PPR"/>
    <property type="match status" value="2"/>
</dbReference>
<evidence type="ECO:0000256" key="2">
    <source>
        <dbReference type="PROSITE-ProRule" id="PRU00708"/>
    </source>
</evidence>